<dbReference type="EMBL" id="AP019533">
    <property type="protein sequence ID" value="BBI94829.1"/>
    <property type="molecule type" value="Genomic_DNA"/>
</dbReference>
<keyword evidence="2" id="KW-0812">Transmembrane</keyword>
<evidence type="ECO:0000313" key="3">
    <source>
        <dbReference type="EMBL" id="BBI94829.1"/>
    </source>
</evidence>
<name>A0A455VNC1_ENTAS</name>
<sequence>MSTITLAAQRSATLNAPVWFSYRRPSLKKVVCATLIWVVGIVMTIAAGLYAHLYWDLRHPVPEPVKASAVKPETKLSDMHYVYVSKPFPQPEAKQEPVTKEMPPLHEMPIDSGDADWQQAPDGEMPHDISRDILPGTEAKNSAIPEQDNTGQTVDDGAIKALLMKALKEQEKDYSQGKMPAPPVDETTSGTQANNLLKHSPPFS</sequence>
<dbReference type="RefSeq" id="WP_198885049.1">
    <property type="nucleotide sequence ID" value="NZ_JAEKKB010000001.1"/>
</dbReference>
<organism evidence="3">
    <name type="scientific">Enterobacter asburiae</name>
    <dbReference type="NCBI Taxonomy" id="61645"/>
    <lineage>
        <taxon>Bacteria</taxon>
        <taxon>Pseudomonadati</taxon>
        <taxon>Pseudomonadota</taxon>
        <taxon>Gammaproteobacteria</taxon>
        <taxon>Enterobacterales</taxon>
        <taxon>Enterobacteriaceae</taxon>
        <taxon>Enterobacter</taxon>
        <taxon>Enterobacter cloacae complex</taxon>
    </lineage>
</organism>
<protein>
    <submittedName>
        <fullName evidence="3">Uncharacterized protein</fullName>
    </submittedName>
</protein>
<feature type="region of interest" description="Disordered" evidence="1">
    <location>
        <begin position="137"/>
        <end position="156"/>
    </location>
</feature>
<gene>
    <name evidence="3" type="ORF">MRY18106EAS_13610</name>
</gene>
<evidence type="ECO:0000256" key="2">
    <source>
        <dbReference type="SAM" id="Phobius"/>
    </source>
</evidence>
<dbReference type="AlphaFoldDB" id="A0A455VNC1"/>
<feature type="transmembrane region" description="Helical" evidence="2">
    <location>
        <begin position="30"/>
        <end position="55"/>
    </location>
</feature>
<feature type="compositionally biased region" description="Polar residues" evidence="1">
    <location>
        <begin position="186"/>
        <end position="197"/>
    </location>
</feature>
<keyword evidence="2" id="KW-0472">Membrane</keyword>
<proteinExistence type="predicted"/>
<keyword evidence="2" id="KW-1133">Transmembrane helix</keyword>
<accession>A0A455VNC1</accession>
<evidence type="ECO:0000256" key="1">
    <source>
        <dbReference type="SAM" id="MobiDB-lite"/>
    </source>
</evidence>
<feature type="region of interest" description="Disordered" evidence="1">
    <location>
        <begin position="171"/>
        <end position="204"/>
    </location>
</feature>
<reference evidence="3" key="1">
    <citation type="submission" date="2019-03" db="EMBL/GenBank/DDBJ databases">
        <title>Complete genome sequences of Enterobacter asburiae str. MRY18-106 isolated from a patient in Japan.</title>
        <authorList>
            <person name="Sekizuka T."/>
            <person name="Matsui M."/>
            <person name="Takara T."/>
            <person name="Uechi A."/>
            <person name="Harakuni M."/>
            <person name="Kimura T."/>
            <person name="Suzuki S."/>
            <person name="Kuroda M."/>
        </authorList>
    </citation>
    <scope>NUCLEOTIDE SEQUENCE</scope>
    <source>
        <strain evidence="3">MRY18-106</strain>
    </source>
</reference>